<feature type="compositionally biased region" description="Basic and acidic residues" evidence="5">
    <location>
        <begin position="268"/>
        <end position="294"/>
    </location>
</feature>
<dbReference type="GO" id="GO:0004930">
    <property type="term" value="F:G protein-coupled receptor activity"/>
    <property type="evidence" value="ECO:0007669"/>
    <property type="project" value="TreeGrafter"/>
</dbReference>
<feature type="transmembrane region" description="Helical" evidence="6">
    <location>
        <begin position="338"/>
        <end position="360"/>
    </location>
</feature>
<evidence type="ECO:0000313" key="7">
    <source>
        <dbReference type="EMBL" id="CAB9527022.1"/>
    </source>
</evidence>
<feature type="transmembrane region" description="Helical" evidence="6">
    <location>
        <begin position="190"/>
        <end position="211"/>
    </location>
</feature>
<comment type="caution">
    <text evidence="7">The sequence shown here is derived from an EMBL/GenBank/DDBJ whole genome shotgun (WGS) entry which is preliminary data.</text>
</comment>
<feature type="region of interest" description="Disordered" evidence="5">
    <location>
        <begin position="266"/>
        <end position="332"/>
    </location>
</feature>
<feature type="transmembrane region" description="Helical" evidence="6">
    <location>
        <begin position="103"/>
        <end position="120"/>
    </location>
</feature>
<feature type="transmembrane region" description="Helical" evidence="6">
    <location>
        <begin position="45"/>
        <end position="67"/>
    </location>
</feature>
<dbReference type="GO" id="GO:0005886">
    <property type="term" value="C:plasma membrane"/>
    <property type="evidence" value="ECO:0007669"/>
    <property type="project" value="TreeGrafter"/>
</dbReference>
<organism evidence="7 8">
    <name type="scientific">Seminavis robusta</name>
    <dbReference type="NCBI Taxonomy" id="568900"/>
    <lineage>
        <taxon>Eukaryota</taxon>
        <taxon>Sar</taxon>
        <taxon>Stramenopiles</taxon>
        <taxon>Ochrophyta</taxon>
        <taxon>Bacillariophyta</taxon>
        <taxon>Bacillariophyceae</taxon>
        <taxon>Bacillariophycidae</taxon>
        <taxon>Naviculales</taxon>
        <taxon>Naviculaceae</taxon>
        <taxon>Seminavis</taxon>
    </lineage>
</organism>
<dbReference type="SUPFAM" id="SSF81321">
    <property type="entry name" value="Family A G protein-coupled receptor-like"/>
    <property type="match status" value="1"/>
</dbReference>
<evidence type="ECO:0000256" key="5">
    <source>
        <dbReference type="SAM" id="MobiDB-lite"/>
    </source>
</evidence>
<evidence type="ECO:0000256" key="1">
    <source>
        <dbReference type="ARBA" id="ARBA00004141"/>
    </source>
</evidence>
<accession>A0A9N8HVE0</accession>
<comment type="subcellular location">
    <subcellularLocation>
        <location evidence="1">Membrane</location>
        <topology evidence="1">Multi-pass membrane protein</topology>
    </subcellularLocation>
</comment>
<dbReference type="EMBL" id="CAICTM010001925">
    <property type="protein sequence ID" value="CAB9527022.1"/>
    <property type="molecule type" value="Genomic_DNA"/>
</dbReference>
<dbReference type="Gene3D" id="1.20.1070.10">
    <property type="entry name" value="Rhodopsin 7-helix transmembrane proteins"/>
    <property type="match status" value="1"/>
</dbReference>
<feature type="transmembrane region" description="Helical" evidence="6">
    <location>
        <begin position="132"/>
        <end position="150"/>
    </location>
</feature>
<keyword evidence="4 6" id="KW-0472">Membrane</keyword>
<reference evidence="7" key="1">
    <citation type="submission" date="2020-06" db="EMBL/GenBank/DDBJ databases">
        <authorList>
            <consortium name="Plant Systems Biology data submission"/>
        </authorList>
    </citation>
    <scope>NUCLEOTIDE SEQUENCE</scope>
    <source>
        <strain evidence="7">D6</strain>
    </source>
</reference>
<dbReference type="GO" id="GO:0007189">
    <property type="term" value="P:adenylate cyclase-activating G protein-coupled receptor signaling pathway"/>
    <property type="evidence" value="ECO:0007669"/>
    <property type="project" value="TreeGrafter"/>
</dbReference>
<name>A0A9N8HVE0_9STRA</name>
<keyword evidence="8" id="KW-1185">Reference proteome</keyword>
<feature type="transmembrane region" description="Helical" evidence="6">
    <location>
        <begin position="13"/>
        <end position="33"/>
    </location>
</feature>
<dbReference type="PANTHER" id="PTHR23112">
    <property type="entry name" value="G PROTEIN-COUPLED RECEPTOR 157-RELATED"/>
    <property type="match status" value="1"/>
</dbReference>
<evidence type="ECO:0000256" key="2">
    <source>
        <dbReference type="ARBA" id="ARBA00022692"/>
    </source>
</evidence>
<feature type="transmembrane region" description="Helical" evidence="6">
    <location>
        <begin position="366"/>
        <end position="387"/>
    </location>
</feature>
<dbReference type="PANTHER" id="PTHR23112:SF0">
    <property type="entry name" value="TRANSMEMBRANE PROTEIN 116"/>
    <property type="match status" value="1"/>
</dbReference>
<dbReference type="Proteomes" id="UP001153069">
    <property type="component" value="Unassembled WGS sequence"/>
</dbReference>
<protein>
    <recommendedName>
        <fullName evidence="9">G-protein coupled receptors family 2 profile 2 domain-containing protein</fullName>
    </recommendedName>
</protein>
<evidence type="ECO:0008006" key="9">
    <source>
        <dbReference type="Google" id="ProtNLM"/>
    </source>
</evidence>
<evidence type="ECO:0000256" key="3">
    <source>
        <dbReference type="ARBA" id="ARBA00022989"/>
    </source>
</evidence>
<keyword evidence="2 6" id="KW-0812">Transmembrane</keyword>
<evidence type="ECO:0000313" key="8">
    <source>
        <dbReference type="Proteomes" id="UP001153069"/>
    </source>
</evidence>
<evidence type="ECO:0000256" key="4">
    <source>
        <dbReference type="ARBA" id="ARBA00023136"/>
    </source>
</evidence>
<keyword evidence="3 6" id="KW-1133">Transmembrane helix</keyword>
<dbReference type="AlphaFoldDB" id="A0A9N8HVE0"/>
<proteinExistence type="predicted"/>
<feature type="compositionally biased region" description="Polar residues" evidence="5">
    <location>
        <begin position="300"/>
        <end position="315"/>
    </location>
</feature>
<sequence length="493" mass="55544">MATIPTWTSQDKALALLPKFSGFLSLCGSLYIVQHVLRSRERRGFVYHQILMAMSCSDVLGSSMYMLSTWPIPRGDAVFAVGNQATCNAQGTLGQFASLTTPLYTGSLSIYYLLVIRYGWREEQMQKHRHWFFVIPFVMGVTTAIAGLGLELYNSADWVCWIAAYPPGCNKEDSPVECTRGVQADLYRMVFSYIIVWIVFVVLAVSMGMIYQRVWQTERKTIRFRGLSYLQSTSATATGGTVEPSLSSKIRSFCQHLLPPRRLQRIPVDNHGKDNIHNENDDNDSSRDQGHGSMEEQGDDNNSSTDPQSNLTRRPSSGALRTPDETPPRNSNYLSRTVLYQALMYCGAFYLTFLFGTIALWDMTAYPVFVCMTIFFPLQGFWQFLIYTRPSRNKKKNQASNKSSSSSVYTNNPLLCINCFHDDSNNSNSNQQRSGTNSYCRTIADDNNDQIVSSSLKMPSTKSRMCCSRCSSSGVDTRSFLDAQSELEYINQA</sequence>
<gene>
    <name evidence="7" type="ORF">SEMRO_1927_G305970.1</name>
</gene>
<evidence type="ECO:0000256" key="6">
    <source>
        <dbReference type="SAM" id="Phobius"/>
    </source>
</evidence>